<evidence type="ECO:0000256" key="9">
    <source>
        <dbReference type="SAM" id="SignalP"/>
    </source>
</evidence>
<dbReference type="EMBL" id="JAPDHZ010000008">
    <property type="protein sequence ID" value="MDG0795301.1"/>
    <property type="molecule type" value="Genomic_DNA"/>
</dbReference>
<keyword evidence="6 7" id="KW-0186">Copper</keyword>
<feature type="region of interest" description="Disordered" evidence="8">
    <location>
        <begin position="23"/>
        <end position="174"/>
    </location>
</feature>
<dbReference type="InterPro" id="IPR001235">
    <property type="entry name" value="Copper_blue_Plastocyanin"/>
</dbReference>
<dbReference type="PROSITE" id="PS51257">
    <property type="entry name" value="PROKAR_LIPOPROTEIN"/>
    <property type="match status" value="1"/>
</dbReference>
<name>A0A9X4KNY5_9BACL</name>
<comment type="cofactor">
    <cofactor evidence="7">
        <name>Cu cation</name>
        <dbReference type="ChEBI" id="CHEBI:23378"/>
    </cofactor>
    <text evidence="7">Binds 1 copper ion per subunit.</text>
</comment>
<feature type="compositionally biased region" description="Low complexity" evidence="8">
    <location>
        <begin position="26"/>
        <end position="91"/>
    </location>
</feature>
<evidence type="ECO:0000256" key="4">
    <source>
        <dbReference type="ARBA" id="ARBA00022764"/>
    </source>
</evidence>
<evidence type="ECO:0000256" key="1">
    <source>
        <dbReference type="ARBA" id="ARBA00004418"/>
    </source>
</evidence>
<accession>A0A9X4KNY5</accession>
<feature type="binding site" evidence="7">
    <location>
        <position position="243"/>
    </location>
    <ligand>
        <name>Cu cation</name>
        <dbReference type="ChEBI" id="CHEBI:23378"/>
    </ligand>
</feature>
<feature type="compositionally biased region" description="Low complexity" evidence="8">
    <location>
        <begin position="109"/>
        <end position="144"/>
    </location>
</feature>
<dbReference type="PRINTS" id="PR00155">
    <property type="entry name" value="AMICYANIN"/>
</dbReference>
<feature type="binding site" evidence="7">
    <location>
        <position position="246"/>
    </location>
    <ligand>
        <name>Cu cation</name>
        <dbReference type="ChEBI" id="CHEBI:23378"/>
    </ligand>
</feature>
<dbReference type="GO" id="GO:0042597">
    <property type="term" value="C:periplasmic space"/>
    <property type="evidence" value="ECO:0007669"/>
    <property type="project" value="UniProtKB-SubCell"/>
</dbReference>
<dbReference type="InterPro" id="IPR052721">
    <property type="entry name" value="ET_Amicyanin"/>
</dbReference>
<reference evidence="11 12" key="1">
    <citation type="submission" date="2022-10" db="EMBL/GenBank/DDBJ databases">
        <title>Comparative genomic analysis of Cohnella hashimotonis sp. nov., isolated from the International Space Station.</title>
        <authorList>
            <person name="Simpson A."/>
            <person name="Venkateswaran K."/>
        </authorList>
    </citation>
    <scope>NUCLEOTIDE SEQUENCE [LARGE SCALE GENOMIC DNA]</scope>
    <source>
        <strain evidence="11 12">DSM 18997</strain>
    </source>
</reference>
<feature type="binding site" evidence="7">
    <location>
        <position position="249"/>
    </location>
    <ligand>
        <name>Cu cation</name>
        <dbReference type="ChEBI" id="CHEBI:23378"/>
    </ligand>
</feature>
<keyword evidence="4" id="KW-0574">Periplasm</keyword>
<dbReference type="PANTHER" id="PTHR36507:SF1">
    <property type="entry name" value="BLL1555 PROTEIN"/>
    <property type="match status" value="1"/>
</dbReference>
<dbReference type="AlphaFoldDB" id="A0A9X4KNY5"/>
<evidence type="ECO:0000256" key="6">
    <source>
        <dbReference type="ARBA" id="ARBA00023008"/>
    </source>
</evidence>
<evidence type="ECO:0000259" key="10">
    <source>
        <dbReference type="Pfam" id="PF00127"/>
    </source>
</evidence>
<keyword evidence="5" id="KW-0249">Electron transport</keyword>
<feature type="binding site" evidence="7">
    <location>
        <position position="209"/>
    </location>
    <ligand>
        <name>Cu cation</name>
        <dbReference type="ChEBI" id="CHEBI:23378"/>
    </ligand>
</feature>
<dbReference type="Pfam" id="PF00127">
    <property type="entry name" value="Copper-bind"/>
    <property type="match status" value="1"/>
</dbReference>
<feature type="compositionally biased region" description="Basic and acidic residues" evidence="8">
    <location>
        <begin position="157"/>
        <end position="173"/>
    </location>
</feature>
<sequence length="258" mass="25817">MRSLLAALLVAVMLALSACGASSDNAAGTEGAHAAHSASAAAQTQTASASADDDAQPTASTQASAQAQTAESTPTASPEPANATPKPTATPQAQHSGEADDGGGHSGGTDDSGSHASASHKPSPSADAVKTASSRPSSGTKGTPSPSPKPSPSASAQDDKHGGKGGGDDEKPAAKTYVVEISDFSFTVEKLEIHPGDSVKFVNRDKVKHTATADDGSFDTGLLGQDESKTVVFENEGEFGYYCTPHPGMRATIVVKAD</sequence>
<keyword evidence="3 7" id="KW-0479">Metal-binding</keyword>
<dbReference type="InterPro" id="IPR008972">
    <property type="entry name" value="Cupredoxin"/>
</dbReference>
<evidence type="ECO:0000256" key="5">
    <source>
        <dbReference type="ARBA" id="ARBA00022982"/>
    </source>
</evidence>
<proteinExistence type="predicted"/>
<comment type="caution">
    <text evidence="11">The sequence shown here is derived from an EMBL/GenBank/DDBJ whole genome shotgun (WGS) entry which is preliminary data.</text>
</comment>
<dbReference type="SUPFAM" id="SSF49503">
    <property type="entry name" value="Cupredoxins"/>
    <property type="match status" value="1"/>
</dbReference>
<feature type="signal peptide" evidence="9">
    <location>
        <begin position="1"/>
        <end position="26"/>
    </location>
</feature>
<evidence type="ECO:0000256" key="3">
    <source>
        <dbReference type="ARBA" id="ARBA00022723"/>
    </source>
</evidence>
<dbReference type="RefSeq" id="WP_277568972.1">
    <property type="nucleotide sequence ID" value="NZ_JAPDHZ010000008.1"/>
</dbReference>
<evidence type="ECO:0000313" key="12">
    <source>
        <dbReference type="Proteomes" id="UP001153387"/>
    </source>
</evidence>
<feature type="chain" id="PRO_5040831319" evidence="9">
    <location>
        <begin position="27"/>
        <end position="258"/>
    </location>
</feature>
<protein>
    <submittedName>
        <fullName evidence="11">Plastocyanin/azurin family copper-binding protein</fullName>
    </submittedName>
</protein>
<keyword evidence="9" id="KW-0732">Signal</keyword>
<dbReference type="PANTHER" id="PTHR36507">
    <property type="entry name" value="BLL1555 PROTEIN"/>
    <property type="match status" value="1"/>
</dbReference>
<dbReference type="GO" id="GO:0005507">
    <property type="term" value="F:copper ion binding"/>
    <property type="evidence" value="ECO:0007669"/>
    <property type="project" value="InterPro"/>
</dbReference>
<keyword evidence="2" id="KW-0813">Transport</keyword>
<gene>
    <name evidence="11" type="ORF">OMP38_34105</name>
</gene>
<dbReference type="Proteomes" id="UP001153387">
    <property type="component" value="Unassembled WGS sequence"/>
</dbReference>
<evidence type="ECO:0000313" key="11">
    <source>
        <dbReference type="EMBL" id="MDG0795301.1"/>
    </source>
</evidence>
<evidence type="ECO:0000256" key="2">
    <source>
        <dbReference type="ARBA" id="ARBA00022448"/>
    </source>
</evidence>
<organism evidence="11 12">
    <name type="scientific">Cohnella ginsengisoli</name>
    <dbReference type="NCBI Taxonomy" id="425004"/>
    <lineage>
        <taxon>Bacteria</taxon>
        <taxon>Bacillati</taxon>
        <taxon>Bacillota</taxon>
        <taxon>Bacilli</taxon>
        <taxon>Bacillales</taxon>
        <taxon>Paenibacillaceae</taxon>
        <taxon>Cohnella</taxon>
    </lineage>
</organism>
<dbReference type="PRINTS" id="PR00156">
    <property type="entry name" value="COPPERBLUE"/>
</dbReference>
<keyword evidence="12" id="KW-1185">Reference proteome</keyword>
<dbReference type="GO" id="GO:0009055">
    <property type="term" value="F:electron transfer activity"/>
    <property type="evidence" value="ECO:0007669"/>
    <property type="project" value="InterPro"/>
</dbReference>
<comment type="subcellular location">
    <subcellularLocation>
        <location evidence="1">Periplasm</location>
    </subcellularLocation>
</comment>
<evidence type="ECO:0000256" key="8">
    <source>
        <dbReference type="SAM" id="MobiDB-lite"/>
    </source>
</evidence>
<dbReference type="Gene3D" id="2.60.40.420">
    <property type="entry name" value="Cupredoxins - blue copper proteins"/>
    <property type="match status" value="1"/>
</dbReference>
<feature type="domain" description="Blue (type 1) copper" evidence="10">
    <location>
        <begin position="178"/>
        <end position="256"/>
    </location>
</feature>
<evidence type="ECO:0000256" key="7">
    <source>
        <dbReference type="PIRSR" id="PIRSR602386-1"/>
    </source>
</evidence>
<dbReference type="InterPro" id="IPR002386">
    <property type="entry name" value="Amicyanin/Pseudoazurin"/>
</dbReference>
<dbReference type="InterPro" id="IPR000923">
    <property type="entry name" value="BlueCu_1"/>
</dbReference>